<feature type="domain" description="BTB" evidence="3">
    <location>
        <begin position="202"/>
        <end position="269"/>
    </location>
</feature>
<dbReference type="PANTHER" id="PTHR26379:SF483">
    <property type="entry name" value="OS11G0619800 PROTEIN"/>
    <property type="match status" value="1"/>
</dbReference>
<keyword evidence="6" id="KW-1185">Reference proteome</keyword>
<dbReference type="PROSITE" id="PS50144">
    <property type="entry name" value="MATH"/>
    <property type="match status" value="1"/>
</dbReference>
<sequence>MGNKSSSSASGDWDDSASTIVADAVTKEHDLRIKGYSVTKGIGVGKSIISSSFRVAGHTWGIRYYPDGENTDCADWISLFLKLIPPDPTDDETVVRAKFKFSLLDQDGNPVIAHVKCTENAKSFSASSSWGFPKFIKRNGDFEGSNCLKDDSFRIRCEVTVLTEGIAKRSREKSMTNKKFVTVPPSKLNKELRGILWAGAVTDVTFDVGGEMFTAHRNVLAARSPVFKAELFGSMMEKTSSRVQIDDMETNVFRAMLHFIYTDSIPIMDMEDRITMAQHLLVAADRYDLKRLKLICEDKLCNHINNRNVAETLVLAEQHGCKGLKKAGFAFLMSHGNLKAAMATEGYDHLKHSCPALLDELISKIAP</sequence>
<dbReference type="InterPro" id="IPR056423">
    <property type="entry name" value="BACK_BPM_SPOP"/>
</dbReference>
<evidence type="ECO:0008006" key="7">
    <source>
        <dbReference type="Google" id="ProtNLM"/>
    </source>
</evidence>
<evidence type="ECO:0000256" key="2">
    <source>
        <dbReference type="ARBA" id="ARBA00010846"/>
    </source>
</evidence>
<organism evidence="5 6">
    <name type="scientific">Eragrostis curvula</name>
    <name type="common">weeping love grass</name>
    <dbReference type="NCBI Taxonomy" id="38414"/>
    <lineage>
        <taxon>Eukaryota</taxon>
        <taxon>Viridiplantae</taxon>
        <taxon>Streptophyta</taxon>
        <taxon>Embryophyta</taxon>
        <taxon>Tracheophyta</taxon>
        <taxon>Spermatophyta</taxon>
        <taxon>Magnoliopsida</taxon>
        <taxon>Liliopsida</taxon>
        <taxon>Poales</taxon>
        <taxon>Poaceae</taxon>
        <taxon>PACMAD clade</taxon>
        <taxon>Chloridoideae</taxon>
        <taxon>Eragrostideae</taxon>
        <taxon>Eragrostidinae</taxon>
        <taxon>Eragrostis</taxon>
    </lineage>
</organism>
<evidence type="ECO:0000313" key="6">
    <source>
        <dbReference type="Proteomes" id="UP000324897"/>
    </source>
</evidence>
<comment type="pathway">
    <text evidence="1">Protein modification; protein ubiquitination.</text>
</comment>
<dbReference type="Gene3D" id="3.30.710.10">
    <property type="entry name" value="Potassium Channel Kv1.1, Chain A"/>
    <property type="match status" value="1"/>
</dbReference>
<dbReference type="Gramene" id="TVU24187">
    <property type="protein sequence ID" value="TVU24187"/>
    <property type="gene ID" value="EJB05_26598"/>
</dbReference>
<comment type="caution">
    <text evidence="5">The sequence shown here is derived from an EMBL/GenBank/DDBJ whole genome shotgun (WGS) entry which is preliminary data.</text>
</comment>
<proteinExistence type="inferred from homology"/>
<accession>A0A5J9ULR7</accession>
<evidence type="ECO:0000259" key="3">
    <source>
        <dbReference type="PROSITE" id="PS50097"/>
    </source>
</evidence>
<dbReference type="Gene3D" id="2.60.210.10">
    <property type="entry name" value="Apoptosis, Tumor Necrosis Factor Receptor Associated Protein 2, Chain A"/>
    <property type="match status" value="1"/>
</dbReference>
<dbReference type="GO" id="GO:0016567">
    <property type="term" value="P:protein ubiquitination"/>
    <property type="evidence" value="ECO:0007669"/>
    <property type="project" value="InterPro"/>
</dbReference>
<dbReference type="OrthoDB" id="6359816at2759"/>
<dbReference type="AlphaFoldDB" id="A0A5J9ULR7"/>
<dbReference type="FunFam" id="3.30.710.10:FF:000159">
    <property type="entry name" value="Speckle-type POZ protein B"/>
    <property type="match status" value="1"/>
</dbReference>
<dbReference type="Pfam" id="PF00651">
    <property type="entry name" value="BTB"/>
    <property type="match status" value="1"/>
</dbReference>
<dbReference type="SUPFAM" id="SSF49599">
    <property type="entry name" value="TRAF domain-like"/>
    <property type="match status" value="1"/>
</dbReference>
<gene>
    <name evidence="5" type="ORF">EJB05_26598</name>
</gene>
<dbReference type="InterPro" id="IPR011333">
    <property type="entry name" value="SKP1/BTB/POZ_sf"/>
</dbReference>
<reference evidence="5 6" key="1">
    <citation type="journal article" date="2019" name="Sci. Rep.">
        <title>A high-quality genome of Eragrostis curvula grass provides insights into Poaceae evolution and supports new strategies to enhance forage quality.</title>
        <authorList>
            <person name="Carballo J."/>
            <person name="Santos B.A.C.M."/>
            <person name="Zappacosta D."/>
            <person name="Garbus I."/>
            <person name="Selva J.P."/>
            <person name="Gallo C.A."/>
            <person name="Diaz A."/>
            <person name="Albertini E."/>
            <person name="Caccamo M."/>
            <person name="Echenique V."/>
        </authorList>
    </citation>
    <scope>NUCLEOTIDE SEQUENCE [LARGE SCALE GENOMIC DNA]</scope>
    <source>
        <strain evidence="6">cv. Victoria</strain>
        <tissue evidence="5">Leaf</tissue>
    </source>
</reference>
<name>A0A5J9ULR7_9POAL</name>
<dbReference type="InterPro" id="IPR000210">
    <property type="entry name" value="BTB/POZ_dom"/>
</dbReference>
<dbReference type="CDD" id="cd00121">
    <property type="entry name" value="MATH"/>
    <property type="match status" value="1"/>
</dbReference>
<dbReference type="Gene3D" id="1.25.40.420">
    <property type="match status" value="1"/>
</dbReference>
<dbReference type="InterPro" id="IPR045005">
    <property type="entry name" value="BPM1-6"/>
</dbReference>
<evidence type="ECO:0000313" key="5">
    <source>
        <dbReference type="EMBL" id="TVU24187.1"/>
    </source>
</evidence>
<dbReference type="SMART" id="SM00061">
    <property type="entry name" value="MATH"/>
    <property type="match status" value="1"/>
</dbReference>
<evidence type="ECO:0000259" key="4">
    <source>
        <dbReference type="PROSITE" id="PS50144"/>
    </source>
</evidence>
<dbReference type="CDD" id="cd18280">
    <property type="entry name" value="BTB_POZ_BPM_plant"/>
    <property type="match status" value="1"/>
</dbReference>
<dbReference type="PANTHER" id="PTHR26379">
    <property type="entry name" value="BTB/POZ AND MATH DOMAIN-CONTAINING PROTEIN 1"/>
    <property type="match status" value="1"/>
</dbReference>
<dbReference type="Pfam" id="PF24570">
    <property type="entry name" value="BACK_BPM_SPOP"/>
    <property type="match status" value="1"/>
</dbReference>
<evidence type="ECO:0000256" key="1">
    <source>
        <dbReference type="ARBA" id="ARBA00004906"/>
    </source>
</evidence>
<protein>
    <recommendedName>
        <fullName evidence="7">BTB domain-containing protein</fullName>
    </recommendedName>
</protein>
<dbReference type="Pfam" id="PF22486">
    <property type="entry name" value="MATH_2"/>
    <property type="match status" value="1"/>
</dbReference>
<feature type="non-terminal residue" evidence="5">
    <location>
        <position position="1"/>
    </location>
</feature>
<dbReference type="EMBL" id="RWGY01000013">
    <property type="protein sequence ID" value="TVU24187.1"/>
    <property type="molecule type" value="Genomic_DNA"/>
</dbReference>
<dbReference type="SMART" id="SM00225">
    <property type="entry name" value="BTB"/>
    <property type="match status" value="1"/>
</dbReference>
<dbReference type="InterPro" id="IPR008974">
    <property type="entry name" value="TRAF-like"/>
</dbReference>
<feature type="domain" description="MATH" evidence="4">
    <location>
        <begin position="26"/>
        <end position="159"/>
    </location>
</feature>
<dbReference type="PROSITE" id="PS50097">
    <property type="entry name" value="BTB"/>
    <property type="match status" value="1"/>
</dbReference>
<dbReference type="Proteomes" id="UP000324897">
    <property type="component" value="Chromosome 2"/>
</dbReference>
<dbReference type="SUPFAM" id="SSF54695">
    <property type="entry name" value="POZ domain"/>
    <property type="match status" value="1"/>
</dbReference>
<comment type="similarity">
    <text evidence="2">Belongs to the Tdpoz family.</text>
</comment>
<dbReference type="InterPro" id="IPR002083">
    <property type="entry name" value="MATH/TRAF_dom"/>
</dbReference>